<dbReference type="Gene3D" id="1.10.443.10">
    <property type="entry name" value="Intergrase catalytic core"/>
    <property type="match status" value="1"/>
</dbReference>
<organism evidence="2 3">
    <name type="scientific">Carpediemonas membranifera</name>
    <dbReference type="NCBI Taxonomy" id="201153"/>
    <lineage>
        <taxon>Eukaryota</taxon>
        <taxon>Metamonada</taxon>
        <taxon>Carpediemonas-like organisms</taxon>
        <taxon>Carpediemonas</taxon>
    </lineage>
</organism>
<dbReference type="InterPro" id="IPR013762">
    <property type="entry name" value="Integrase-like_cat_sf"/>
</dbReference>
<accession>A0A8J6AT03</accession>
<evidence type="ECO:0000256" key="1">
    <source>
        <dbReference type="ARBA" id="ARBA00023172"/>
    </source>
</evidence>
<protein>
    <submittedName>
        <fullName evidence="2">Uncharacterized protein</fullName>
    </submittedName>
</protein>
<evidence type="ECO:0000313" key="3">
    <source>
        <dbReference type="Proteomes" id="UP000717585"/>
    </source>
</evidence>
<gene>
    <name evidence="2" type="ORF">J8273_6970</name>
</gene>
<dbReference type="GO" id="GO:0006310">
    <property type="term" value="P:DNA recombination"/>
    <property type="evidence" value="ECO:0007669"/>
    <property type="project" value="UniProtKB-KW"/>
</dbReference>
<dbReference type="GO" id="GO:0015074">
    <property type="term" value="P:DNA integration"/>
    <property type="evidence" value="ECO:0007669"/>
    <property type="project" value="InterPro"/>
</dbReference>
<evidence type="ECO:0000313" key="2">
    <source>
        <dbReference type="EMBL" id="KAG9390720.1"/>
    </source>
</evidence>
<proteinExistence type="predicted"/>
<dbReference type="EMBL" id="JAHDYR010000062">
    <property type="protein sequence ID" value="KAG9390720.1"/>
    <property type="molecule type" value="Genomic_DNA"/>
</dbReference>
<dbReference type="AlphaFoldDB" id="A0A8J6AT03"/>
<reference evidence="2" key="1">
    <citation type="submission" date="2021-05" db="EMBL/GenBank/DDBJ databases">
        <title>A free-living protist that lacks canonical eukaryotic 1 DNA replication and segregation systems.</title>
        <authorList>
            <person name="Salas-Leiva D.E."/>
            <person name="Tromer E.C."/>
            <person name="Curtis B.A."/>
            <person name="Jerlstrom-Hultqvist J."/>
            <person name="Kolisko M."/>
            <person name="Yi Z."/>
            <person name="Salas-Leiva J.S."/>
            <person name="Gallot-Lavallee L."/>
            <person name="Kops G.J.P.L."/>
            <person name="Archibald J.M."/>
            <person name="Simpson A.G.B."/>
            <person name="Roger A.J."/>
        </authorList>
    </citation>
    <scope>NUCLEOTIDE SEQUENCE</scope>
    <source>
        <strain evidence="2">BICM</strain>
    </source>
</reference>
<sequence length="264" mass="29998">MSPELRLLKQRAHLRRYFSLPNQQKGDRTRLVALAFQTSMTSDYLISSPTSRSKDVGRSRDPTLSDAEQLRSFLRTEGQTSGPDSVGRKAYWIVKAAPRWSSFTVPRDYKAIQREAVKRASLAGLTGGARPIYRTAMLSAIRKRNRCPKTYQAVLFASLCFLTVSRGREIFNLTPAQVKFDRRGDAILAIPRTKTMVAISKRVTNVWIHGFNPADALRRWVRGLALKPDARLWREVISSRAYSRKRERSATGLLRDVQQVFGRG</sequence>
<dbReference type="GO" id="GO:0003677">
    <property type="term" value="F:DNA binding"/>
    <property type="evidence" value="ECO:0007669"/>
    <property type="project" value="InterPro"/>
</dbReference>
<keyword evidence="1" id="KW-0233">DNA recombination</keyword>
<dbReference type="SUPFAM" id="SSF56349">
    <property type="entry name" value="DNA breaking-rejoining enzymes"/>
    <property type="match status" value="1"/>
</dbReference>
<dbReference type="Proteomes" id="UP000717585">
    <property type="component" value="Unassembled WGS sequence"/>
</dbReference>
<name>A0A8J6AT03_9EUKA</name>
<comment type="caution">
    <text evidence="2">The sequence shown here is derived from an EMBL/GenBank/DDBJ whole genome shotgun (WGS) entry which is preliminary data.</text>
</comment>
<dbReference type="InterPro" id="IPR011010">
    <property type="entry name" value="DNA_brk_join_enz"/>
</dbReference>
<keyword evidence="3" id="KW-1185">Reference proteome</keyword>